<name>A0A7R9FJV1_9NEOP</name>
<accession>A0A7R9FJV1</accession>
<reference evidence="1" key="1">
    <citation type="submission" date="2020-11" db="EMBL/GenBank/DDBJ databases">
        <authorList>
            <person name="Tran Van P."/>
        </authorList>
    </citation>
    <scope>NUCLEOTIDE SEQUENCE</scope>
</reference>
<gene>
    <name evidence="1" type="ORF">TTEB3V08_LOCUS3007</name>
</gene>
<organism evidence="1">
    <name type="scientific">Timema tahoe</name>
    <dbReference type="NCBI Taxonomy" id="61484"/>
    <lineage>
        <taxon>Eukaryota</taxon>
        <taxon>Metazoa</taxon>
        <taxon>Ecdysozoa</taxon>
        <taxon>Arthropoda</taxon>
        <taxon>Hexapoda</taxon>
        <taxon>Insecta</taxon>
        <taxon>Pterygota</taxon>
        <taxon>Neoptera</taxon>
        <taxon>Polyneoptera</taxon>
        <taxon>Phasmatodea</taxon>
        <taxon>Timematodea</taxon>
        <taxon>Timematoidea</taxon>
        <taxon>Timematidae</taxon>
        <taxon>Timema</taxon>
    </lineage>
</organism>
<evidence type="ECO:0000313" key="1">
    <source>
        <dbReference type="EMBL" id="CAD7454917.1"/>
    </source>
</evidence>
<dbReference type="AlphaFoldDB" id="A0A7R9FJV1"/>
<proteinExistence type="predicted"/>
<sequence>MTNELLPDFPPGPLDVYRKQATFDWRKMRIFVETEDILKFKIHMWNMLENDPVFQREVSTLTLSEQRHIAVKRTNQLINYNFLKLEDVMENIRKWRMISRMLRGCYDGSINKQTRGTNAKGGVGSSELRIRPVARLKGGGLELLGLTTEGRKLGGHGATRAKSLGSLSTSWGTVVGAREPGSKTVQRLPSSQRGH</sequence>
<dbReference type="EMBL" id="OE000747">
    <property type="protein sequence ID" value="CAD7454917.1"/>
    <property type="molecule type" value="Genomic_DNA"/>
</dbReference>
<protein>
    <submittedName>
        <fullName evidence="1">Uncharacterized protein</fullName>
    </submittedName>
</protein>